<evidence type="ECO:0000313" key="4">
    <source>
        <dbReference type="Proteomes" id="UP001381693"/>
    </source>
</evidence>
<evidence type="ECO:0000256" key="1">
    <source>
        <dbReference type="SAM" id="MobiDB-lite"/>
    </source>
</evidence>
<dbReference type="SUPFAM" id="SSF56436">
    <property type="entry name" value="C-type lectin-like"/>
    <property type="match status" value="1"/>
</dbReference>
<dbReference type="InterPro" id="IPR016186">
    <property type="entry name" value="C-type_lectin-like/link_sf"/>
</dbReference>
<accession>A0AAN8XHS9</accession>
<gene>
    <name evidence="3" type="ORF">SK128_000867</name>
</gene>
<dbReference type="AlphaFoldDB" id="A0AAN8XHS9"/>
<name>A0AAN8XHS9_HALRR</name>
<evidence type="ECO:0000313" key="3">
    <source>
        <dbReference type="EMBL" id="KAK7083081.1"/>
    </source>
</evidence>
<reference evidence="3 4" key="1">
    <citation type="submission" date="2023-11" db="EMBL/GenBank/DDBJ databases">
        <title>Halocaridina rubra genome assembly.</title>
        <authorList>
            <person name="Smith C."/>
        </authorList>
    </citation>
    <scope>NUCLEOTIDE SEQUENCE [LARGE SCALE GENOMIC DNA]</scope>
    <source>
        <strain evidence="3">EP-1</strain>
        <tissue evidence="3">Whole</tissue>
    </source>
</reference>
<dbReference type="PROSITE" id="PS50041">
    <property type="entry name" value="C_TYPE_LECTIN_2"/>
    <property type="match status" value="1"/>
</dbReference>
<keyword evidence="4" id="KW-1185">Reference proteome</keyword>
<sequence length="821" mass="88714">MLGTAASEGSSTTPRDSIFQVFVFVLILRRVDSSSLKGYEDKAIVSSYINTEILNAPSHCYCKLKCITSSSCTAVTVTNTGSDPIDCFFSEHNSPKSGLESKNMSISFIKSGTKTDPSAKAKSKDSSASPEDQTTIPSITTEGSVTTKEATTEVATEAAATPKVTSTTVAKGSTTIANVPTTTDKTTTHSAQTATTTHRQLLQVMYLLPQLKQLQKQTTTASSSVTTTTPTDTTTTIKSTTTTRPATTSTTTTTASTASTTTTAQETTSTMPSKTTTSTAPATTSTTPTTTSTTTTPQATTSTMPITTTTPTTPRSTTTTAPITTTTTSTTPTTTASTTTTTTTPLASSTTTTPAITSTSTITSTTTTVATTPTTTQTTTITTTLPTTSIMATTTPQSTTAATTIQTTTLTVPATTTTTLPTTSITTTTPLATTTQACDTPYFQVPGIGGCFQVLASDQEWSDAIDACSDLGEDLYSATTVTEFDTLRIFLTSSNPSYGDELWVDVENNLWSGGRGVQPSEWYPGEPNQSGDCARMSRNGGYLLKDMTCSKKASPSTILCVGLKQKLWASYFSVDRRYTIARGKKKNLIKKGNELKLDKVIKSMQSTNSFTQRYTTSISAMKADEYHSCQFCGTNHPPKRCPAYGKQCTSFHHGNHFAKVCKSQISVMHKNHNLSGNSTKKNQNEKSVVRKQVRNVKFGVDILDCGEITISVDECNKGERESIMVKLNAKLKDVFQRVMLTLKADIAENANILPLRRLKQMYPNEQNPCYRLEKYLVRLTAVNRTCTEHIGYTDIQLQFEISEWMDKRFYVWSSYSVMYFN</sequence>
<proteinExistence type="predicted"/>
<dbReference type="CDD" id="cd00037">
    <property type="entry name" value="CLECT"/>
    <property type="match status" value="1"/>
</dbReference>
<protein>
    <recommendedName>
        <fullName evidence="2">C-type lectin domain-containing protein</fullName>
    </recommendedName>
</protein>
<comment type="caution">
    <text evidence="3">The sequence shown here is derived from an EMBL/GenBank/DDBJ whole genome shotgun (WGS) entry which is preliminary data.</text>
</comment>
<dbReference type="Gene3D" id="3.10.100.10">
    <property type="entry name" value="Mannose-Binding Protein A, subunit A"/>
    <property type="match status" value="1"/>
</dbReference>
<feature type="compositionally biased region" description="Polar residues" evidence="1">
    <location>
        <begin position="131"/>
        <end position="144"/>
    </location>
</feature>
<organism evidence="3 4">
    <name type="scientific">Halocaridina rubra</name>
    <name type="common">Hawaiian red shrimp</name>
    <dbReference type="NCBI Taxonomy" id="373956"/>
    <lineage>
        <taxon>Eukaryota</taxon>
        <taxon>Metazoa</taxon>
        <taxon>Ecdysozoa</taxon>
        <taxon>Arthropoda</taxon>
        <taxon>Crustacea</taxon>
        <taxon>Multicrustacea</taxon>
        <taxon>Malacostraca</taxon>
        <taxon>Eumalacostraca</taxon>
        <taxon>Eucarida</taxon>
        <taxon>Decapoda</taxon>
        <taxon>Pleocyemata</taxon>
        <taxon>Caridea</taxon>
        <taxon>Atyoidea</taxon>
        <taxon>Atyidae</taxon>
        <taxon>Halocaridina</taxon>
    </lineage>
</organism>
<dbReference type="InterPro" id="IPR016187">
    <property type="entry name" value="CTDL_fold"/>
</dbReference>
<feature type="domain" description="C-type lectin" evidence="2">
    <location>
        <begin position="449"/>
        <end position="552"/>
    </location>
</feature>
<dbReference type="EMBL" id="JAXCGZ010003813">
    <property type="protein sequence ID" value="KAK7083081.1"/>
    <property type="molecule type" value="Genomic_DNA"/>
</dbReference>
<feature type="region of interest" description="Disordered" evidence="1">
    <location>
        <begin position="110"/>
        <end position="146"/>
    </location>
</feature>
<evidence type="ECO:0000259" key="2">
    <source>
        <dbReference type="PROSITE" id="PS50041"/>
    </source>
</evidence>
<dbReference type="Proteomes" id="UP001381693">
    <property type="component" value="Unassembled WGS sequence"/>
</dbReference>
<feature type="region of interest" description="Disordered" evidence="1">
    <location>
        <begin position="216"/>
        <end position="356"/>
    </location>
</feature>
<dbReference type="SMART" id="SM00034">
    <property type="entry name" value="CLECT"/>
    <property type="match status" value="1"/>
</dbReference>
<dbReference type="InterPro" id="IPR001304">
    <property type="entry name" value="C-type_lectin-like"/>
</dbReference>